<dbReference type="PANTHER" id="PTHR34072">
    <property type="entry name" value="ENZYMATIC POLYPROTEIN-RELATED"/>
    <property type="match status" value="1"/>
</dbReference>
<dbReference type="Gene3D" id="3.30.420.10">
    <property type="entry name" value="Ribonuclease H-like superfamily/Ribonuclease H"/>
    <property type="match status" value="1"/>
</dbReference>
<dbReference type="InterPro" id="IPR036397">
    <property type="entry name" value="RNaseH_sf"/>
</dbReference>
<feature type="domain" description="Reverse transcriptase RNase H-like" evidence="7">
    <location>
        <begin position="16"/>
        <end position="92"/>
    </location>
</feature>
<dbReference type="Pfam" id="PF17917">
    <property type="entry name" value="RT_RNaseH"/>
    <property type="match status" value="1"/>
</dbReference>
<evidence type="ECO:0000256" key="4">
    <source>
        <dbReference type="ARBA" id="ARBA00022759"/>
    </source>
</evidence>
<comment type="caution">
    <text evidence="9">The sequence shown here is derived from an EMBL/GenBank/DDBJ whole genome shotgun (WGS) entry which is preliminary data.</text>
</comment>
<keyword evidence="10" id="KW-1185">Reference proteome</keyword>
<evidence type="ECO:0000256" key="5">
    <source>
        <dbReference type="ARBA" id="ARBA00022801"/>
    </source>
</evidence>
<dbReference type="InterPro" id="IPR012337">
    <property type="entry name" value="RNaseH-like_sf"/>
</dbReference>
<dbReference type="CDD" id="cd09274">
    <property type="entry name" value="RNase_HI_RT_Ty3"/>
    <property type="match status" value="1"/>
</dbReference>
<dbReference type="Pfam" id="PF24626">
    <property type="entry name" value="SH3_Tf2-1"/>
    <property type="match status" value="1"/>
</dbReference>
<evidence type="ECO:0000259" key="8">
    <source>
        <dbReference type="Pfam" id="PF24626"/>
    </source>
</evidence>
<dbReference type="PANTHER" id="PTHR34072:SF52">
    <property type="entry name" value="RIBONUCLEASE H"/>
    <property type="match status" value="1"/>
</dbReference>
<dbReference type="GO" id="GO:0004519">
    <property type="term" value="F:endonuclease activity"/>
    <property type="evidence" value="ECO:0007669"/>
    <property type="project" value="UniProtKB-KW"/>
</dbReference>
<dbReference type="InterPro" id="IPR041373">
    <property type="entry name" value="RT_RNaseH"/>
</dbReference>
<accession>A0A7J0DQD2</accession>
<keyword evidence="6" id="KW-0695">RNA-directed DNA polymerase</keyword>
<keyword evidence="1" id="KW-0808">Transferase</keyword>
<protein>
    <submittedName>
        <fullName evidence="9">Uncharacterized protein</fullName>
    </submittedName>
</protein>
<dbReference type="Proteomes" id="UP000585474">
    <property type="component" value="Unassembled WGS sequence"/>
</dbReference>
<evidence type="ECO:0000256" key="1">
    <source>
        <dbReference type="ARBA" id="ARBA00022679"/>
    </source>
</evidence>
<gene>
    <name evidence="9" type="ORF">Acr_00g0067210</name>
</gene>
<name>A0A7J0DQD2_9ERIC</name>
<evidence type="ECO:0000313" key="9">
    <source>
        <dbReference type="EMBL" id="GFS40213.1"/>
    </source>
</evidence>
<evidence type="ECO:0000256" key="2">
    <source>
        <dbReference type="ARBA" id="ARBA00022695"/>
    </source>
</evidence>
<dbReference type="InterPro" id="IPR056924">
    <property type="entry name" value="SH3_Tf2-1"/>
</dbReference>
<dbReference type="OrthoDB" id="111931at2759"/>
<keyword evidence="5" id="KW-0378">Hydrolase</keyword>
<dbReference type="GO" id="GO:0003676">
    <property type="term" value="F:nucleic acid binding"/>
    <property type="evidence" value="ECO:0007669"/>
    <property type="project" value="InterPro"/>
</dbReference>
<evidence type="ECO:0000256" key="3">
    <source>
        <dbReference type="ARBA" id="ARBA00022722"/>
    </source>
</evidence>
<dbReference type="SUPFAM" id="SSF56672">
    <property type="entry name" value="DNA/RNA polymerases"/>
    <property type="match status" value="1"/>
</dbReference>
<keyword evidence="3" id="KW-0540">Nuclease</keyword>
<keyword evidence="4" id="KW-0255">Endonuclease</keyword>
<keyword evidence="2" id="KW-0548">Nucleotidyltransferase</keyword>
<reference evidence="10" key="1">
    <citation type="submission" date="2019-07" db="EMBL/GenBank/DDBJ databases">
        <title>De Novo Assembly of kiwifruit Actinidia rufa.</title>
        <authorList>
            <person name="Sugita-Konishi S."/>
            <person name="Sato K."/>
            <person name="Mori E."/>
            <person name="Abe Y."/>
            <person name="Kisaki G."/>
            <person name="Hamano K."/>
            <person name="Suezawa K."/>
            <person name="Otani M."/>
            <person name="Fukuda T."/>
            <person name="Manabe T."/>
            <person name="Gomi K."/>
            <person name="Tabuchi M."/>
            <person name="Akimitsu K."/>
            <person name="Kataoka I."/>
        </authorList>
    </citation>
    <scope>NUCLEOTIDE SEQUENCE [LARGE SCALE GENOMIC DNA]</scope>
    <source>
        <strain evidence="10">cv. Fuchu</strain>
    </source>
</reference>
<dbReference type="GO" id="GO:0016787">
    <property type="term" value="F:hydrolase activity"/>
    <property type="evidence" value="ECO:0007669"/>
    <property type="project" value="UniProtKB-KW"/>
</dbReference>
<evidence type="ECO:0000256" key="6">
    <source>
        <dbReference type="ARBA" id="ARBA00022918"/>
    </source>
</evidence>
<proteinExistence type="predicted"/>
<feature type="domain" description="Tf2-1-like SH3-like" evidence="8">
    <location>
        <begin position="259"/>
        <end position="323"/>
    </location>
</feature>
<dbReference type="GO" id="GO:0003964">
    <property type="term" value="F:RNA-directed DNA polymerase activity"/>
    <property type="evidence" value="ECO:0007669"/>
    <property type="project" value="UniProtKB-KW"/>
</dbReference>
<dbReference type="InterPro" id="IPR043502">
    <property type="entry name" value="DNA/RNA_pol_sf"/>
</dbReference>
<sequence>MTILTRKGIKFTWDKACKVVAYASCQLKPHEKNYLTHDLELAAVVFALKNWRHYLYGEKFEVFSDHKSLKYIFTQRDLNLRQRWWMEYLEDYDFELLYHPGKANIVADAFSRKPRSTAASLAIHEWKILEQLGEFDLKVGGLTAHATLFTLVAQPTLLSRVLEAQQSDEEAISFHTRISSDEVMNGWSFSPNSGLRMTDSVDVLRRLYDREIVNLHGVPVSIISDRDPRFVSRFWQSLQTAMGTQLLLSTTFHPQTDVGDHVFLKISPCRGLMRFGKSEKLSPRFIRLFQILDKVGEVAYCLALPPQLSGVHQVFHVSMLRKYNRDPSHILDWTELALKQDAFYEKQPIQILESRDRVLRDRTTTMVKVLWKHHGVEESTWEDELETRSRYPNLFID</sequence>
<evidence type="ECO:0000313" key="10">
    <source>
        <dbReference type="Proteomes" id="UP000585474"/>
    </source>
</evidence>
<dbReference type="SUPFAM" id="SSF53098">
    <property type="entry name" value="Ribonuclease H-like"/>
    <property type="match status" value="1"/>
</dbReference>
<evidence type="ECO:0000259" key="7">
    <source>
        <dbReference type="Pfam" id="PF17917"/>
    </source>
</evidence>
<dbReference type="AlphaFoldDB" id="A0A7J0DQD2"/>
<organism evidence="9 10">
    <name type="scientific">Actinidia rufa</name>
    <dbReference type="NCBI Taxonomy" id="165716"/>
    <lineage>
        <taxon>Eukaryota</taxon>
        <taxon>Viridiplantae</taxon>
        <taxon>Streptophyta</taxon>
        <taxon>Embryophyta</taxon>
        <taxon>Tracheophyta</taxon>
        <taxon>Spermatophyta</taxon>
        <taxon>Magnoliopsida</taxon>
        <taxon>eudicotyledons</taxon>
        <taxon>Gunneridae</taxon>
        <taxon>Pentapetalae</taxon>
        <taxon>asterids</taxon>
        <taxon>Ericales</taxon>
        <taxon>Actinidiaceae</taxon>
        <taxon>Actinidia</taxon>
    </lineage>
</organism>
<dbReference type="EMBL" id="BJWL01000343">
    <property type="protein sequence ID" value="GFS40213.1"/>
    <property type="molecule type" value="Genomic_DNA"/>
</dbReference>